<feature type="region of interest" description="Disordered" evidence="1">
    <location>
        <begin position="243"/>
        <end position="270"/>
    </location>
</feature>
<dbReference type="OMA" id="GVRPKFN"/>
<reference evidence="4" key="3">
    <citation type="submission" date="2015-04" db="UniProtKB">
        <authorList>
            <consortium name="EnsemblPlants"/>
        </authorList>
    </citation>
    <scope>IDENTIFICATION</scope>
    <source>
        <strain evidence="4">cv. Jemalong A17</strain>
    </source>
</reference>
<keyword evidence="5" id="KW-1185">Reference proteome</keyword>
<dbReference type="Gramene" id="rna31165">
    <property type="protein sequence ID" value="RHN55886.1"/>
    <property type="gene ID" value="gene31165"/>
</dbReference>
<protein>
    <submittedName>
        <fullName evidence="2">DUF1639 family protein</fullName>
    </submittedName>
</protein>
<feature type="compositionally biased region" description="Acidic residues" evidence="1">
    <location>
        <begin position="7"/>
        <end position="16"/>
    </location>
</feature>
<dbReference type="EnsemblPlants" id="AES97558">
    <property type="protein sequence ID" value="AES97558"/>
    <property type="gene ID" value="MTR_5g056040"/>
</dbReference>
<evidence type="ECO:0000313" key="4">
    <source>
        <dbReference type="EnsemblPlants" id="AES97558"/>
    </source>
</evidence>
<name>G7K0I9_MEDTR</name>
<proteinExistence type="predicted"/>
<dbReference type="OrthoDB" id="769821at2759"/>
<dbReference type="AlphaFoldDB" id="G7K0I9"/>
<dbReference type="EMBL" id="PSQE01000005">
    <property type="protein sequence ID" value="RHN55886.1"/>
    <property type="molecule type" value="Genomic_DNA"/>
</dbReference>
<dbReference type="Pfam" id="PF07797">
    <property type="entry name" value="DUF1639"/>
    <property type="match status" value="1"/>
</dbReference>
<evidence type="ECO:0000313" key="5">
    <source>
        <dbReference type="Proteomes" id="UP000002051"/>
    </source>
</evidence>
<dbReference type="STRING" id="3880.G7K0I9"/>
<accession>G7K0I9</accession>
<evidence type="ECO:0000256" key="1">
    <source>
        <dbReference type="SAM" id="MobiDB-lite"/>
    </source>
</evidence>
<dbReference type="PANTHER" id="PTHR33130">
    <property type="entry name" value="PUTATIVE (DUF1639)-RELATED"/>
    <property type="match status" value="1"/>
</dbReference>
<dbReference type="eggNOG" id="ENOG502RZ6T">
    <property type="taxonomic scope" value="Eukaryota"/>
</dbReference>
<dbReference type="InterPro" id="IPR012438">
    <property type="entry name" value="DUF1639"/>
</dbReference>
<dbReference type="Proteomes" id="UP000265566">
    <property type="component" value="Chromosome 5"/>
</dbReference>
<organism evidence="2 5">
    <name type="scientific">Medicago truncatula</name>
    <name type="common">Barrel medic</name>
    <name type="synonym">Medicago tribuloides</name>
    <dbReference type="NCBI Taxonomy" id="3880"/>
    <lineage>
        <taxon>Eukaryota</taxon>
        <taxon>Viridiplantae</taxon>
        <taxon>Streptophyta</taxon>
        <taxon>Embryophyta</taxon>
        <taxon>Tracheophyta</taxon>
        <taxon>Spermatophyta</taxon>
        <taxon>Magnoliopsida</taxon>
        <taxon>eudicotyledons</taxon>
        <taxon>Gunneridae</taxon>
        <taxon>Pentapetalae</taxon>
        <taxon>rosids</taxon>
        <taxon>fabids</taxon>
        <taxon>Fabales</taxon>
        <taxon>Fabaceae</taxon>
        <taxon>Papilionoideae</taxon>
        <taxon>50 kb inversion clade</taxon>
        <taxon>NPAAA clade</taxon>
        <taxon>Hologalegina</taxon>
        <taxon>IRL clade</taxon>
        <taxon>Trifolieae</taxon>
        <taxon>Medicago</taxon>
    </lineage>
</organism>
<dbReference type="Proteomes" id="UP000002051">
    <property type="component" value="Chromosome 5"/>
</dbReference>
<reference evidence="3" key="4">
    <citation type="journal article" date="2018" name="Nat. Plants">
        <title>Whole-genome landscape of Medicago truncatula symbiotic genes.</title>
        <authorList>
            <person name="Pecrix Y."/>
            <person name="Gamas P."/>
            <person name="Carrere S."/>
        </authorList>
    </citation>
    <scope>NUCLEOTIDE SEQUENCE</scope>
    <source>
        <tissue evidence="3">Leaves</tissue>
    </source>
</reference>
<dbReference type="HOGENOM" id="CLU_075926_3_0_1"/>
<evidence type="ECO:0000313" key="3">
    <source>
        <dbReference type="EMBL" id="RHN55886.1"/>
    </source>
</evidence>
<reference evidence="2 5" key="2">
    <citation type="journal article" date="2014" name="BMC Genomics">
        <title>An improved genome release (version Mt4.0) for the model legume Medicago truncatula.</title>
        <authorList>
            <person name="Tang H."/>
            <person name="Krishnakumar V."/>
            <person name="Bidwell S."/>
            <person name="Rosen B."/>
            <person name="Chan A."/>
            <person name="Zhou S."/>
            <person name="Gentzbittel L."/>
            <person name="Childs K.L."/>
            <person name="Yandell M."/>
            <person name="Gundlach H."/>
            <person name="Mayer K.F."/>
            <person name="Schwartz D.C."/>
            <person name="Town C.D."/>
        </authorList>
    </citation>
    <scope>GENOME REANNOTATION</scope>
    <source>
        <strain evidence="4 5">cv. Jemalong A17</strain>
    </source>
</reference>
<gene>
    <name evidence="4" type="primary">11411191</name>
    <name evidence="2" type="ordered locus">MTR_5g056040</name>
    <name evidence="3" type="ORF">MtrunA17_Chr5g0423311</name>
</gene>
<feature type="region of interest" description="Disordered" evidence="1">
    <location>
        <begin position="1"/>
        <end position="24"/>
    </location>
</feature>
<reference evidence="2 5" key="1">
    <citation type="journal article" date="2011" name="Nature">
        <title>The Medicago genome provides insight into the evolution of rhizobial symbioses.</title>
        <authorList>
            <person name="Young N.D."/>
            <person name="Debelle F."/>
            <person name="Oldroyd G.E."/>
            <person name="Geurts R."/>
            <person name="Cannon S.B."/>
            <person name="Udvardi M.K."/>
            <person name="Benedito V.A."/>
            <person name="Mayer K.F."/>
            <person name="Gouzy J."/>
            <person name="Schoof H."/>
            <person name="Van de Peer Y."/>
            <person name="Proost S."/>
            <person name="Cook D.R."/>
            <person name="Meyers B.C."/>
            <person name="Spannagl M."/>
            <person name="Cheung F."/>
            <person name="De Mita S."/>
            <person name="Krishnakumar V."/>
            <person name="Gundlach H."/>
            <person name="Zhou S."/>
            <person name="Mudge J."/>
            <person name="Bharti A.K."/>
            <person name="Murray J.D."/>
            <person name="Naoumkina M.A."/>
            <person name="Rosen B."/>
            <person name="Silverstein K.A."/>
            <person name="Tang H."/>
            <person name="Rombauts S."/>
            <person name="Zhao P.X."/>
            <person name="Zhou P."/>
            <person name="Barbe V."/>
            <person name="Bardou P."/>
            <person name="Bechner M."/>
            <person name="Bellec A."/>
            <person name="Berger A."/>
            <person name="Berges H."/>
            <person name="Bidwell S."/>
            <person name="Bisseling T."/>
            <person name="Choisne N."/>
            <person name="Couloux A."/>
            <person name="Denny R."/>
            <person name="Deshpande S."/>
            <person name="Dai X."/>
            <person name="Doyle J.J."/>
            <person name="Dudez A.M."/>
            <person name="Farmer A.D."/>
            <person name="Fouteau S."/>
            <person name="Franken C."/>
            <person name="Gibelin C."/>
            <person name="Gish J."/>
            <person name="Goldstein S."/>
            <person name="Gonzalez A.J."/>
            <person name="Green P.J."/>
            <person name="Hallab A."/>
            <person name="Hartog M."/>
            <person name="Hua A."/>
            <person name="Humphray S.J."/>
            <person name="Jeong D.H."/>
            <person name="Jing Y."/>
            <person name="Jocker A."/>
            <person name="Kenton S.M."/>
            <person name="Kim D.J."/>
            <person name="Klee K."/>
            <person name="Lai H."/>
            <person name="Lang C."/>
            <person name="Lin S."/>
            <person name="Macmil S.L."/>
            <person name="Magdelenat G."/>
            <person name="Matthews L."/>
            <person name="McCorrison J."/>
            <person name="Monaghan E.L."/>
            <person name="Mun J.H."/>
            <person name="Najar F.Z."/>
            <person name="Nicholson C."/>
            <person name="Noirot C."/>
            <person name="O'Bleness M."/>
            <person name="Paule C.R."/>
            <person name="Poulain J."/>
            <person name="Prion F."/>
            <person name="Qin B."/>
            <person name="Qu C."/>
            <person name="Retzel E.F."/>
            <person name="Riddle C."/>
            <person name="Sallet E."/>
            <person name="Samain S."/>
            <person name="Samson N."/>
            <person name="Sanders I."/>
            <person name="Saurat O."/>
            <person name="Scarpelli C."/>
            <person name="Schiex T."/>
            <person name="Segurens B."/>
            <person name="Severin A.J."/>
            <person name="Sherrier D.J."/>
            <person name="Shi R."/>
            <person name="Sims S."/>
            <person name="Singer S.R."/>
            <person name="Sinharoy S."/>
            <person name="Sterck L."/>
            <person name="Viollet A."/>
            <person name="Wang B.B."/>
            <person name="Wang K."/>
            <person name="Wang M."/>
            <person name="Wang X."/>
            <person name="Warfsmann J."/>
            <person name="Weissenbach J."/>
            <person name="White D.D."/>
            <person name="White J.D."/>
            <person name="Wiley G.B."/>
            <person name="Wincker P."/>
            <person name="Xing Y."/>
            <person name="Yang L."/>
            <person name="Yao Z."/>
            <person name="Ying F."/>
            <person name="Zhai J."/>
            <person name="Zhou L."/>
            <person name="Zuber A."/>
            <person name="Denarie J."/>
            <person name="Dixon R.A."/>
            <person name="May G.D."/>
            <person name="Schwartz D.C."/>
            <person name="Rogers J."/>
            <person name="Quetier F."/>
            <person name="Town C.D."/>
            <person name="Roe B.A."/>
        </authorList>
    </citation>
    <scope>NUCLEOTIDE SEQUENCE [LARGE SCALE GENOMIC DNA]</scope>
    <source>
        <strain evidence="2">A17</strain>
        <strain evidence="4 5">cv. Jemalong A17</strain>
    </source>
</reference>
<evidence type="ECO:0000313" key="2">
    <source>
        <dbReference type="EMBL" id="AES97558.1"/>
    </source>
</evidence>
<dbReference type="PANTHER" id="PTHR33130:SF87">
    <property type="entry name" value="DUF1639 FAMILY PROTEIN"/>
    <property type="match status" value="1"/>
</dbReference>
<sequence>MVLRGIEEEEENEETEPISPISKKRKPLHNFTLPILKWGTQRSLRCSNAAIYDGNGSSTSGGADRGSVQRRRVFIGFGGDDDDDEEGIAVVRKKLLHDLKIDTDRLKDTILRKGIIEEESDEERETLKSWSMRTRRKTEIKQRDSPSPAKVESTVTVAVAGGEYVSSRLRSNINVKSNNNKIERRKFSVQLLTKEIEEDFVAFMGRGPRKRPTKRPRNVQRQINNIFPGLWLREVNEEMYEVQDTNQNGKSGKRKGLRNWLDDDDDDESD</sequence>
<dbReference type="EMBL" id="CM001221">
    <property type="protein sequence ID" value="AES97558.1"/>
    <property type="molecule type" value="Genomic_DNA"/>
</dbReference>
<dbReference type="PaxDb" id="3880-AES97558"/>
<dbReference type="KEGG" id="mtr:11411191"/>